<dbReference type="GO" id="GO:0005886">
    <property type="term" value="C:plasma membrane"/>
    <property type="evidence" value="ECO:0007669"/>
    <property type="project" value="UniProtKB-SubCell"/>
</dbReference>
<gene>
    <name evidence="8" type="ORF">A3L08_01055</name>
</gene>
<dbReference type="Proteomes" id="UP000197418">
    <property type="component" value="Chromosome"/>
</dbReference>
<evidence type="ECO:0000256" key="1">
    <source>
        <dbReference type="ARBA" id="ARBA00004651"/>
    </source>
</evidence>
<keyword evidence="5 6" id="KW-0472">Membrane</keyword>
<keyword evidence="4 6" id="KW-1133">Transmembrane helix</keyword>
<organism evidence="8 9">
    <name type="scientific">Thermococcus pacificus</name>
    <dbReference type="NCBI Taxonomy" id="71998"/>
    <lineage>
        <taxon>Archaea</taxon>
        <taxon>Methanobacteriati</taxon>
        <taxon>Methanobacteriota</taxon>
        <taxon>Thermococci</taxon>
        <taxon>Thermococcales</taxon>
        <taxon>Thermococcaceae</taxon>
        <taxon>Thermococcus</taxon>
    </lineage>
</organism>
<dbReference type="KEGG" id="tpaf:A3L08_01055"/>
<comment type="subcellular location">
    <subcellularLocation>
        <location evidence="1">Cell membrane</location>
        <topology evidence="1">Multi-pass membrane protein</topology>
    </subcellularLocation>
</comment>
<dbReference type="OrthoDB" id="100026at2157"/>
<evidence type="ECO:0000256" key="2">
    <source>
        <dbReference type="ARBA" id="ARBA00022475"/>
    </source>
</evidence>
<dbReference type="EMBL" id="CP015102">
    <property type="protein sequence ID" value="ASJ06018.1"/>
    <property type="molecule type" value="Genomic_DNA"/>
</dbReference>
<evidence type="ECO:0000259" key="7">
    <source>
        <dbReference type="Pfam" id="PF13396"/>
    </source>
</evidence>
<evidence type="ECO:0000256" key="6">
    <source>
        <dbReference type="SAM" id="Phobius"/>
    </source>
</evidence>
<name>A0A218P5H4_9EURY</name>
<evidence type="ECO:0000256" key="5">
    <source>
        <dbReference type="ARBA" id="ARBA00023136"/>
    </source>
</evidence>
<keyword evidence="9" id="KW-1185">Reference proteome</keyword>
<dbReference type="InterPro" id="IPR027379">
    <property type="entry name" value="CLS_N"/>
</dbReference>
<feature type="transmembrane region" description="Helical" evidence="6">
    <location>
        <begin position="45"/>
        <end position="65"/>
    </location>
</feature>
<sequence length="89" mass="10226">MGEMAFFEIVWILGLTLMVAQLIALVWVIYDVMTKQKKMPDVEKVIWVLVAFFTTILGAIIYYILVKRTGKYEEGPGEHMENPDGPIVY</sequence>
<accession>A0A218P5H4</accession>
<feature type="transmembrane region" description="Helical" evidence="6">
    <location>
        <begin position="6"/>
        <end position="33"/>
    </location>
</feature>
<protein>
    <recommendedName>
        <fullName evidence="7">Cardiolipin synthase N-terminal domain-containing protein</fullName>
    </recommendedName>
</protein>
<dbReference type="GeneID" id="33314815"/>
<evidence type="ECO:0000256" key="4">
    <source>
        <dbReference type="ARBA" id="ARBA00022989"/>
    </source>
</evidence>
<keyword evidence="2" id="KW-1003">Cell membrane</keyword>
<reference evidence="8 9" key="1">
    <citation type="submission" date="2016-04" db="EMBL/GenBank/DDBJ databases">
        <title>Complete genome sequence of Thermococcus pacificus type strain P4.</title>
        <authorList>
            <person name="Oger P.M."/>
        </authorList>
    </citation>
    <scope>NUCLEOTIDE SEQUENCE [LARGE SCALE GENOMIC DNA]</scope>
    <source>
        <strain evidence="8 9">P-4</strain>
    </source>
</reference>
<feature type="domain" description="Cardiolipin synthase N-terminal" evidence="7">
    <location>
        <begin position="23"/>
        <end position="65"/>
    </location>
</feature>
<keyword evidence="3 6" id="KW-0812">Transmembrane</keyword>
<evidence type="ECO:0000313" key="9">
    <source>
        <dbReference type="Proteomes" id="UP000197418"/>
    </source>
</evidence>
<evidence type="ECO:0000313" key="8">
    <source>
        <dbReference type="EMBL" id="ASJ06018.1"/>
    </source>
</evidence>
<dbReference type="AlphaFoldDB" id="A0A218P5H4"/>
<dbReference type="Pfam" id="PF13396">
    <property type="entry name" value="PLDc_N"/>
    <property type="match status" value="1"/>
</dbReference>
<proteinExistence type="predicted"/>
<evidence type="ECO:0000256" key="3">
    <source>
        <dbReference type="ARBA" id="ARBA00022692"/>
    </source>
</evidence>
<dbReference type="RefSeq" id="WP_088853280.1">
    <property type="nucleotide sequence ID" value="NZ_CP015102.1"/>
</dbReference>